<dbReference type="SMART" id="SM00261">
    <property type="entry name" value="FU"/>
    <property type="match status" value="6"/>
</dbReference>
<keyword evidence="1" id="KW-0812">Transmembrane</keyword>
<reference evidence="3 4" key="2">
    <citation type="journal article" date="2013" name="Genome Biol. Evol.">
        <title>Genome sequencing of Giardia lamblia genotypes A2 and B isolates (DH and GS) and comparative analysis with the genomes of genotypes A1 and E (WB and Pig).</title>
        <authorList>
            <person name="Adam R.D."/>
            <person name="Dahlstrom E.W."/>
            <person name="Martens C.A."/>
            <person name="Bruno D.P."/>
            <person name="Barbian K.D."/>
            <person name="Ricklefs S.M."/>
            <person name="Hernandez M.M."/>
            <person name="Narla N.P."/>
            <person name="Patel R.B."/>
            <person name="Porcella S.F."/>
            <person name="Nash T.E."/>
        </authorList>
    </citation>
    <scope>NUCLEOTIDE SEQUENCE [LARGE SCALE GENOMIC DNA]</scope>
    <source>
        <strain evidence="3 4">GS</strain>
    </source>
</reference>
<proteinExistence type="predicted"/>
<accession>V6TU36</accession>
<name>V6TU36_GIAIN</name>
<dbReference type="EMBL" id="AHHH01000106">
    <property type="protein sequence ID" value="ESU41862.1"/>
    <property type="molecule type" value="Genomic_DNA"/>
</dbReference>
<dbReference type="VEuPathDB" id="GiardiaDB:GL50581_1902"/>
<protein>
    <submittedName>
        <fullName evidence="3">Variant-specific surface protein</fullName>
    </submittedName>
</protein>
<dbReference type="VEuPathDB" id="GiardiaDB:GL50803_0013390"/>
<dbReference type="InterPro" id="IPR006212">
    <property type="entry name" value="Furin_repeat"/>
</dbReference>
<dbReference type="PANTHER" id="PTHR23275">
    <property type="entry name" value="CABRIOLET.-RELATED"/>
    <property type="match status" value="1"/>
</dbReference>
<reference evidence="4" key="1">
    <citation type="submission" date="2012-02" db="EMBL/GenBank/DDBJ databases">
        <title>Genome sequencing of Giardia lamblia Genotypes A2 and B isolates (DH and GS) and comparative analysis with the genomes of Genotypes A1 and E (WB and Pig).</title>
        <authorList>
            <person name="Adam R."/>
            <person name="Dahlstrom E."/>
            <person name="Martens C."/>
            <person name="Bruno D."/>
            <person name="Barbian K."/>
            <person name="Porcella S.F."/>
            <person name="Nash T."/>
        </authorList>
    </citation>
    <scope>NUCLEOTIDE SEQUENCE</scope>
    <source>
        <strain evidence="4">GS</strain>
    </source>
</reference>
<keyword evidence="2" id="KW-0732">Signal</keyword>
<evidence type="ECO:0000256" key="2">
    <source>
        <dbReference type="SAM" id="SignalP"/>
    </source>
</evidence>
<dbReference type="VEuPathDB" id="GiardiaDB:QR46_2530"/>
<gene>
    <name evidence="3" type="ORF">GSB_153790</name>
</gene>
<dbReference type="InterPro" id="IPR009030">
    <property type="entry name" value="Growth_fac_rcpt_cys_sf"/>
</dbReference>
<feature type="chain" id="PRO_5004751916" evidence="2">
    <location>
        <begin position="18"/>
        <end position="646"/>
    </location>
</feature>
<dbReference type="AlphaFoldDB" id="V6TU36"/>
<feature type="signal peptide" evidence="2">
    <location>
        <begin position="1"/>
        <end position="17"/>
    </location>
</feature>
<dbReference type="VEuPathDB" id="GiardiaDB:DHA2_150893"/>
<feature type="transmembrane region" description="Helical" evidence="1">
    <location>
        <begin position="617"/>
        <end position="641"/>
    </location>
</feature>
<dbReference type="Proteomes" id="UP000018040">
    <property type="component" value="Unassembled WGS sequence"/>
</dbReference>
<evidence type="ECO:0000313" key="3">
    <source>
        <dbReference type="EMBL" id="ESU41862.1"/>
    </source>
</evidence>
<comment type="caution">
    <text evidence="3">The sequence shown here is derived from an EMBL/GenBank/DDBJ whole genome shotgun (WGS) entry which is preliminary data.</text>
</comment>
<dbReference type="VEuPathDB" id="GiardiaDB:GL50581_2080"/>
<dbReference type="Pfam" id="PF03302">
    <property type="entry name" value="VSP"/>
    <property type="match status" value="1"/>
</dbReference>
<evidence type="ECO:0000313" key="4">
    <source>
        <dbReference type="Proteomes" id="UP000018040"/>
    </source>
</evidence>
<dbReference type="OrthoDB" id="18487at2759"/>
<sequence length="646" mass="64594">MLNKFALVAVILQIARAACTPGEASTNCKVGKCDVWISGAQYCSQCAKTNEFLVNGACATDAGDSGCTAPSQADGTCTQCGAGYFLYEGGCYKVAESPGSFICSTQGDAGLCSACRNENGFFKNPSATVATKQSCIACNRTAAVDNVKGVEGCTACSGPDSAGSQGAPTVATCTKCDTTKYLKTVIGATTCVAKEDCSGAYFPNDSVGGKKQCIPCGDSANKGIAGCTACTLLSSPTDAALITCSACTDGKAPNDSGSACVDAPTPSTCPVEGCKTCSADKKTCEECESGKHLTPTSQCISNCATIPGYYGATEGSKKVCKRCEVENCEACNEQGQCQTCNSGFYPDANECKACHESCKSCSGATNADCTECPSGKALKYDATGNKGSCGDGCTPATGTEAGSCKTCDLTVGGTKYCSACNVATEYPQNGVCTSKTARATNGCKDGTVAGGVCKSCSDGFFLMDGGCYETGKYPGKSVCTSAPTGGTCTSLASGYYLNSGTLVTCGAGCAECTNSDSCTTCASGYVKLTSATTCTKCDAGCATCTTAASTCSTCADGYYKTASGSTCASCETDNGSVTGVRGCASCAAPTGGSGPVLCYLVKDSTAGDSDPNLSSGAIAGISVAVIAVVGGLVGFLCWWFVCRGKA</sequence>
<dbReference type="VEuPathDB" id="GiardiaDB:QR46_2660"/>
<dbReference type="Gene3D" id="2.10.220.10">
    <property type="entry name" value="Hormone Receptor, Insulin-like Growth Factor Receptor 1, Chain A, domain 2"/>
    <property type="match status" value="1"/>
</dbReference>
<keyword evidence="1" id="KW-0472">Membrane</keyword>
<dbReference type="PANTHER" id="PTHR23275:SF100">
    <property type="entry name" value="EGF-LIKE DOMAIN-CONTAINING PROTEIN"/>
    <property type="match status" value="1"/>
</dbReference>
<dbReference type="InterPro" id="IPR005127">
    <property type="entry name" value="Giardia_VSP"/>
</dbReference>
<organism evidence="3 4">
    <name type="scientific">Giardia intestinalis</name>
    <name type="common">Giardia lamblia</name>
    <dbReference type="NCBI Taxonomy" id="5741"/>
    <lineage>
        <taxon>Eukaryota</taxon>
        <taxon>Metamonada</taxon>
        <taxon>Diplomonadida</taxon>
        <taxon>Hexamitidae</taxon>
        <taxon>Giardiinae</taxon>
        <taxon>Giardia</taxon>
    </lineage>
</organism>
<evidence type="ECO:0000256" key="1">
    <source>
        <dbReference type="SAM" id="Phobius"/>
    </source>
</evidence>
<dbReference type="SUPFAM" id="SSF57184">
    <property type="entry name" value="Growth factor receptor domain"/>
    <property type="match status" value="3"/>
</dbReference>
<dbReference type="InterPro" id="IPR052798">
    <property type="entry name" value="Giardia_VSA"/>
</dbReference>
<dbReference type="PRINTS" id="PR00907">
    <property type="entry name" value="THRMBOMODULN"/>
</dbReference>
<keyword evidence="1" id="KW-1133">Transmembrane helix</keyword>